<dbReference type="EMBL" id="CP020925">
    <property type="protein sequence ID" value="ATP18556.1"/>
    <property type="molecule type" value="Genomic_DNA"/>
</dbReference>
<protein>
    <recommendedName>
        <fullName evidence="1">FRG domain-containing protein</fullName>
    </recommendedName>
</protein>
<organism evidence="2 3">
    <name type="scientific">Sphingobium yanoikuyae</name>
    <name type="common">Sphingomonas yanoikuyae</name>
    <dbReference type="NCBI Taxonomy" id="13690"/>
    <lineage>
        <taxon>Bacteria</taxon>
        <taxon>Pseudomonadati</taxon>
        <taxon>Pseudomonadota</taxon>
        <taxon>Alphaproteobacteria</taxon>
        <taxon>Sphingomonadales</taxon>
        <taxon>Sphingomonadaceae</taxon>
        <taxon>Sphingobium</taxon>
    </lineage>
</organism>
<evidence type="ECO:0000313" key="2">
    <source>
        <dbReference type="EMBL" id="ATP18556.1"/>
    </source>
</evidence>
<feature type="domain" description="FRG" evidence="1">
    <location>
        <begin position="19"/>
        <end position="111"/>
    </location>
</feature>
<gene>
    <name evidence="2" type="ORF">BV87_09240</name>
</gene>
<dbReference type="SMART" id="SM00901">
    <property type="entry name" value="FRG"/>
    <property type="match status" value="1"/>
</dbReference>
<dbReference type="InterPro" id="IPR014966">
    <property type="entry name" value="FRG-dom"/>
</dbReference>
<sequence>MSVGLKIIASYLEVLADKLTTPAIYRGHADASWKPVPTAFREDGFGITNLLELARWKEIAGRFRDRSLTDIEWLVLAQHYGVHTPLLDWTSNPLVALFFACQSEKGHQGLWGSSGAVLQITTTDIERIPPNRNPFDDWVGRPFLVNAESMNARTLAQDSMMTLHCATNSKMNDGYDPNIFYVEAHSKPAVLSALRMFGVSSERIYADINTAARDFQERLAHDANVRQKLGSR</sequence>
<dbReference type="AlphaFoldDB" id="A0A2D1R141"/>
<proteinExistence type="predicted"/>
<dbReference type="Pfam" id="PF08867">
    <property type="entry name" value="FRG"/>
    <property type="match status" value="1"/>
</dbReference>
<reference evidence="2 3" key="1">
    <citation type="submission" date="2017-04" db="EMBL/GenBank/DDBJ databases">
        <title>Characterization, genome and methylation analysis of a phthalic acid esters degrading strain Sphingobium yanoikuyae SHJ.</title>
        <authorList>
            <person name="Feng L."/>
        </authorList>
    </citation>
    <scope>NUCLEOTIDE SEQUENCE [LARGE SCALE GENOMIC DNA]</scope>
    <source>
        <strain evidence="2 3">SHJ</strain>
    </source>
</reference>
<accession>A0A2D1R141</accession>
<dbReference type="RefSeq" id="WP_080993628.1">
    <property type="nucleotide sequence ID" value="NZ_CP020925.1"/>
</dbReference>
<dbReference type="Proteomes" id="UP000037029">
    <property type="component" value="Chromosome"/>
</dbReference>
<name>A0A2D1R141_SPHYA</name>
<evidence type="ECO:0000313" key="3">
    <source>
        <dbReference type="Proteomes" id="UP000037029"/>
    </source>
</evidence>
<evidence type="ECO:0000259" key="1">
    <source>
        <dbReference type="SMART" id="SM00901"/>
    </source>
</evidence>